<dbReference type="STRING" id="1497020.DO97_01610"/>
<reference evidence="5 6" key="1">
    <citation type="journal article" date="2014" name="Mol. Ecol.">
        <title>Evolution of Synechococcus.</title>
        <authorList>
            <person name="Dvorak P."/>
            <person name="Casamatta D."/>
            <person name="Hasler P."/>
            <person name="Poulickova A."/>
            <person name="Ondrej V."/>
            <person name="Sanges R."/>
        </authorList>
    </citation>
    <scope>NUCLEOTIDE SEQUENCE [LARGE SCALE GENOMIC DNA]</scope>
    <source>
        <strain evidence="5 6">CAUP A 1101</strain>
    </source>
</reference>
<evidence type="ECO:0000256" key="1">
    <source>
        <dbReference type="ARBA" id="ARBA00022741"/>
    </source>
</evidence>
<comment type="similarity">
    <text evidence="3">Belongs to the CoaE family.</text>
</comment>
<comment type="function">
    <text evidence="3">Catalyzes the phosphorylation of the 3'-hydroxyl group of dephosphocoenzyme A to form coenzyme A.</text>
</comment>
<dbReference type="EC" id="2.7.1.24" evidence="3 4"/>
<comment type="catalytic activity">
    <reaction evidence="3">
        <text>3'-dephospho-CoA + ATP = ADP + CoA + H(+)</text>
        <dbReference type="Rhea" id="RHEA:18245"/>
        <dbReference type="ChEBI" id="CHEBI:15378"/>
        <dbReference type="ChEBI" id="CHEBI:30616"/>
        <dbReference type="ChEBI" id="CHEBI:57287"/>
        <dbReference type="ChEBI" id="CHEBI:57328"/>
        <dbReference type="ChEBI" id="CHEBI:456216"/>
        <dbReference type="EC" id="2.7.1.24"/>
    </reaction>
</comment>
<dbReference type="AlphaFoldDB" id="A0A098TLT6"/>
<comment type="pathway">
    <text evidence="3">Cofactor biosynthesis; coenzyme A biosynthesis; CoA from (R)-pantothenate: step 5/5.</text>
</comment>
<feature type="binding site" evidence="3">
    <location>
        <begin position="19"/>
        <end position="24"/>
    </location>
    <ligand>
        <name>ATP</name>
        <dbReference type="ChEBI" id="CHEBI:30616"/>
    </ligand>
</feature>
<dbReference type="Gene3D" id="3.40.50.300">
    <property type="entry name" value="P-loop containing nucleotide triphosphate hydrolases"/>
    <property type="match status" value="1"/>
</dbReference>
<gene>
    <name evidence="3 5" type="primary">coaE</name>
    <name evidence="5" type="ORF">DO97_01610</name>
</gene>
<dbReference type="PANTHER" id="PTHR10695">
    <property type="entry name" value="DEPHOSPHO-COA KINASE-RELATED"/>
    <property type="match status" value="1"/>
</dbReference>
<proteinExistence type="inferred from homology"/>
<dbReference type="Pfam" id="PF01121">
    <property type="entry name" value="CoaE"/>
    <property type="match status" value="1"/>
</dbReference>
<keyword evidence="2 3" id="KW-0067">ATP-binding</keyword>
<evidence type="ECO:0000256" key="2">
    <source>
        <dbReference type="ARBA" id="ARBA00022840"/>
    </source>
</evidence>
<dbReference type="InterPro" id="IPR001977">
    <property type="entry name" value="Depp_CoAkinase"/>
</dbReference>
<dbReference type="PROSITE" id="PS51219">
    <property type="entry name" value="DPCK"/>
    <property type="match status" value="1"/>
</dbReference>
<keyword evidence="3" id="KW-0963">Cytoplasm</keyword>
<dbReference type="OrthoDB" id="9812943at2"/>
<evidence type="ECO:0000256" key="4">
    <source>
        <dbReference type="NCBIfam" id="TIGR00152"/>
    </source>
</evidence>
<keyword evidence="3 5" id="KW-0418">Kinase</keyword>
<dbReference type="CDD" id="cd02022">
    <property type="entry name" value="DPCK"/>
    <property type="match status" value="1"/>
</dbReference>
<dbReference type="Proteomes" id="UP000030170">
    <property type="component" value="Unassembled WGS sequence"/>
</dbReference>
<comment type="subcellular location">
    <subcellularLocation>
        <location evidence="3">Cytoplasm</location>
    </subcellularLocation>
</comment>
<protein>
    <recommendedName>
        <fullName evidence="3 4">Dephospho-CoA kinase</fullName>
        <ecNumber evidence="3 4">2.7.1.24</ecNumber>
    </recommendedName>
    <alternativeName>
        <fullName evidence="3">Dephosphocoenzyme A kinase</fullName>
    </alternativeName>
</protein>
<dbReference type="GO" id="GO:0004140">
    <property type="term" value="F:dephospho-CoA kinase activity"/>
    <property type="evidence" value="ECO:0007669"/>
    <property type="project" value="UniProtKB-UniRule"/>
</dbReference>
<dbReference type="GO" id="GO:0005524">
    <property type="term" value="F:ATP binding"/>
    <property type="evidence" value="ECO:0007669"/>
    <property type="project" value="UniProtKB-UniRule"/>
</dbReference>
<dbReference type="GO" id="GO:0015937">
    <property type="term" value="P:coenzyme A biosynthetic process"/>
    <property type="evidence" value="ECO:0007669"/>
    <property type="project" value="UniProtKB-UniRule"/>
</dbReference>
<evidence type="ECO:0000313" key="6">
    <source>
        <dbReference type="Proteomes" id="UP000030170"/>
    </source>
</evidence>
<evidence type="ECO:0000313" key="5">
    <source>
        <dbReference type="EMBL" id="KGF73221.1"/>
    </source>
</evidence>
<dbReference type="InterPro" id="IPR027417">
    <property type="entry name" value="P-loop_NTPase"/>
</dbReference>
<dbReference type="EMBL" id="JJML01000014">
    <property type="protein sequence ID" value="KGF73221.1"/>
    <property type="molecule type" value="Genomic_DNA"/>
</dbReference>
<dbReference type="NCBIfam" id="TIGR00152">
    <property type="entry name" value="dephospho-CoA kinase"/>
    <property type="match status" value="1"/>
</dbReference>
<sequence>MTRLESPPQRWIGLTGGIATGKTTVANYLATHHQLPILDADDYAREAVALGSGILARIVDRYGSEILCADGQLHRQRLGAIVFNHATERQWLEQQIHPFVRHRLVQERQAFPAAQFPCLVLVIPLLFEAQMMDLVTEIWVVFCTPAQQLERLCHRNQLTPAQAQARIHSQWPLTEKIARAHVVLDNSTRLGRLYHQIDIAVASQQ</sequence>
<dbReference type="HAMAP" id="MF_00376">
    <property type="entry name" value="Dephospho_CoA_kinase"/>
    <property type="match status" value="1"/>
</dbReference>
<dbReference type="PANTHER" id="PTHR10695:SF46">
    <property type="entry name" value="BIFUNCTIONAL COENZYME A SYNTHASE-RELATED"/>
    <property type="match status" value="1"/>
</dbReference>
<keyword evidence="3 5" id="KW-0808">Transferase</keyword>
<keyword evidence="3" id="KW-0173">Coenzyme A biosynthesis</keyword>
<accession>A0A098TLT6</accession>
<evidence type="ECO:0000256" key="3">
    <source>
        <dbReference type="HAMAP-Rule" id="MF_00376"/>
    </source>
</evidence>
<keyword evidence="1 3" id="KW-0547">Nucleotide-binding</keyword>
<organism evidence="5 6">
    <name type="scientific">Neosynechococcus sphagnicola sy1</name>
    <dbReference type="NCBI Taxonomy" id="1497020"/>
    <lineage>
        <taxon>Bacteria</taxon>
        <taxon>Bacillati</taxon>
        <taxon>Cyanobacteriota</taxon>
        <taxon>Cyanophyceae</taxon>
        <taxon>Neosynechococcales</taxon>
        <taxon>Neosynechococcaceae</taxon>
        <taxon>Neosynechococcus</taxon>
    </lineage>
</organism>
<name>A0A098TLT6_9CYAN</name>
<dbReference type="GO" id="GO:0005737">
    <property type="term" value="C:cytoplasm"/>
    <property type="evidence" value="ECO:0007669"/>
    <property type="project" value="UniProtKB-SubCell"/>
</dbReference>
<keyword evidence="6" id="KW-1185">Reference proteome</keyword>
<dbReference type="SUPFAM" id="SSF52540">
    <property type="entry name" value="P-loop containing nucleoside triphosphate hydrolases"/>
    <property type="match status" value="1"/>
</dbReference>
<dbReference type="UniPathway" id="UPA00241">
    <property type="reaction ID" value="UER00356"/>
</dbReference>
<comment type="caution">
    <text evidence="5">The sequence shown here is derived from an EMBL/GenBank/DDBJ whole genome shotgun (WGS) entry which is preliminary data.</text>
</comment>
<dbReference type="RefSeq" id="WP_036531887.1">
    <property type="nucleotide sequence ID" value="NZ_JJML01000014.1"/>
</dbReference>